<protein>
    <submittedName>
        <fullName evidence="1">DUF935 domain-containing protein</fullName>
    </submittedName>
</protein>
<sequence length="520" mass="58438">MAKKSQKQDRSALETSQTSAVAWLDHQWQEHPVVGLTPARLHQLLTGAEQGDLMALADLGADMEERDGHIFSELTKRKQAVNSLAWNVRAPKNASEQEKKIAAEVAEWIDDIKDFEMFLFDALDAIGHGYSCQEIKWHQLGSLWLPESFEHRLAREFKTTQFNRNELRLNDGSIDGAEFWDFGWIVHRHKAKSGYIARTGLHRVLAWPFLFKNYGIRDVMEFLEIYGLPIRLGKYPEGATAEEKMTLLRAVMSIGRNAGGAIPKGMSIDFENAANGDTENHMGLIKWCEQTQSKVIVGGTLLSQADGKTSTNAQSKTHENQFDMIIESDAKQLARSLNDTLISYLMRLNYPNITADRYPEFYFDLTETEDLAEFSQSLDTLVDTGLKIPMSWVYDRTGIPMPEGDEPILTKQSNSPILAANTYQPQLIRQNLAANAMQVPLEDQAMQLQLNQQLESSQATSENWLNTLIADIQAGANEEQVLAVLSQLHPQDDEPALQAKLTQIIFACDVLGRLSAQSEL</sequence>
<evidence type="ECO:0000313" key="1">
    <source>
        <dbReference type="EMBL" id="MDH1437554.1"/>
    </source>
</evidence>
<evidence type="ECO:0000313" key="2">
    <source>
        <dbReference type="Proteomes" id="UP001161567"/>
    </source>
</evidence>
<dbReference type="EMBL" id="JAOCIL010000001">
    <property type="protein sequence ID" value="MDH1437554.1"/>
    <property type="molecule type" value="Genomic_DNA"/>
</dbReference>
<proteinExistence type="predicted"/>
<reference evidence="1" key="1">
    <citation type="submission" date="2022-09" db="EMBL/GenBank/DDBJ databases">
        <title>Intensive care unit water sources are persistently colonized with multi-drug resistant bacteria and are the site of extensive horizontal gene transfer of antibiotic resistance genes.</title>
        <authorList>
            <person name="Diorio-Toth L."/>
        </authorList>
    </citation>
    <scope>NUCLEOTIDE SEQUENCE</scope>
    <source>
        <strain evidence="1">GD03725</strain>
    </source>
</reference>
<dbReference type="Proteomes" id="UP001161567">
    <property type="component" value="Unassembled WGS sequence"/>
</dbReference>
<comment type="caution">
    <text evidence="1">The sequence shown here is derived from an EMBL/GenBank/DDBJ whole genome shotgun (WGS) entry which is preliminary data.</text>
</comment>
<organism evidence="1 2">
    <name type="scientific">Acinetobacter johnsonii</name>
    <dbReference type="NCBI Taxonomy" id="40214"/>
    <lineage>
        <taxon>Bacteria</taxon>
        <taxon>Pseudomonadati</taxon>
        <taxon>Pseudomonadota</taxon>
        <taxon>Gammaproteobacteria</taxon>
        <taxon>Moraxellales</taxon>
        <taxon>Moraxellaceae</taxon>
        <taxon>Acinetobacter</taxon>
    </lineage>
</organism>
<dbReference type="RefSeq" id="WP_279746448.1">
    <property type="nucleotide sequence ID" value="NZ_JAOCIL010000001.1"/>
</dbReference>
<dbReference type="InterPro" id="IPR009279">
    <property type="entry name" value="Portal_Mu"/>
</dbReference>
<gene>
    <name evidence="1" type="ORF">N5I27_03825</name>
</gene>
<accession>A0AA42QMX9</accession>
<dbReference type="AlphaFoldDB" id="A0AA42QMX9"/>
<dbReference type="Pfam" id="PF06074">
    <property type="entry name" value="Portal_Mu"/>
    <property type="match status" value="1"/>
</dbReference>
<name>A0AA42QMX9_ACIJO</name>